<dbReference type="InterPro" id="IPR018060">
    <property type="entry name" value="HTH_AraC"/>
</dbReference>
<dbReference type="OrthoDB" id="3631840at2"/>
<dbReference type="InterPro" id="IPR009057">
    <property type="entry name" value="Homeodomain-like_sf"/>
</dbReference>
<dbReference type="GO" id="GO:0043565">
    <property type="term" value="F:sequence-specific DNA binding"/>
    <property type="evidence" value="ECO:0007669"/>
    <property type="project" value="InterPro"/>
</dbReference>
<evidence type="ECO:0000256" key="2">
    <source>
        <dbReference type="ARBA" id="ARBA00023125"/>
    </source>
</evidence>
<keyword evidence="2" id="KW-0238">DNA-binding</keyword>
<dbReference type="CDD" id="cd02208">
    <property type="entry name" value="cupin_RmlC-like"/>
    <property type="match status" value="1"/>
</dbReference>
<dbReference type="Gene3D" id="2.60.120.10">
    <property type="entry name" value="Jelly Rolls"/>
    <property type="match status" value="1"/>
</dbReference>
<dbReference type="PROSITE" id="PS01124">
    <property type="entry name" value="HTH_ARAC_FAMILY_2"/>
    <property type="match status" value="1"/>
</dbReference>
<gene>
    <name evidence="6" type="ORF">MESMUL_19330</name>
</gene>
<dbReference type="Gene3D" id="1.10.10.60">
    <property type="entry name" value="Homeodomain-like"/>
    <property type="match status" value="2"/>
</dbReference>
<name>A0A388SGI5_9BURK</name>
<evidence type="ECO:0000313" key="6">
    <source>
        <dbReference type="EMBL" id="GBO94579.1"/>
    </source>
</evidence>
<dbReference type="InterPro" id="IPR013096">
    <property type="entry name" value="Cupin_2"/>
</dbReference>
<sequence length="305" mass="35048">MDKNRFVNSVNLNIGTRFPYFVVDAIDDKPFPPNPGFRLMHWHEDLQFILVTDGRITVQTLDEKVEVGAGEAIFINATVIHRITKIGTCRYRSFIFPASFLSFFPGSPAEDLVTRVTENQDIRLIRFSGESDGNRKVLERLTSLYKLEDQAKDETYPYEVLTELSRLWLVLILNLRLPDKQKVSPLHRRLQKMLQYISLHFSEPITLEDLARSASISKSECGRVFRQSLEKTPYQYLLEYRLQRGGELLAKTDLPIGAIAESVGFAQMSYFGQSFKNKTGLSPSAYRRAKRENERDRLSSKAQSV</sequence>
<dbReference type="SUPFAM" id="SSF46689">
    <property type="entry name" value="Homeodomain-like"/>
    <property type="match status" value="1"/>
</dbReference>
<feature type="region of interest" description="Disordered" evidence="4">
    <location>
        <begin position="281"/>
        <end position="305"/>
    </location>
</feature>
<dbReference type="EMBL" id="BGZJ01000002">
    <property type="protein sequence ID" value="GBO94579.1"/>
    <property type="molecule type" value="Genomic_DNA"/>
</dbReference>
<dbReference type="PRINTS" id="PR00032">
    <property type="entry name" value="HTHARAC"/>
</dbReference>
<dbReference type="SMART" id="SM00342">
    <property type="entry name" value="HTH_ARAC"/>
    <property type="match status" value="1"/>
</dbReference>
<evidence type="ECO:0000256" key="3">
    <source>
        <dbReference type="ARBA" id="ARBA00023163"/>
    </source>
</evidence>
<evidence type="ECO:0000259" key="5">
    <source>
        <dbReference type="PROSITE" id="PS01124"/>
    </source>
</evidence>
<evidence type="ECO:0000313" key="7">
    <source>
        <dbReference type="Proteomes" id="UP000266091"/>
    </source>
</evidence>
<accession>A0A388SGI5</accession>
<dbReference type="RefSeq" id="WP_116270824.1">
    <property type="nucleotide sequence ID" value="NZ_BGZJ01000002.1"/>
</dbReference>
<dbReference type="InterPro" id="IPR014710">
    <property type="entry name" value="RmlC-like_jellyroll"/>
</dbReference>
<dbReference type="Proteomes" id="UP000266091">
    <property type="component" value="Unassembled WGS sequence"/>
</dbReference>
<comment type="caution">
    <text evidence="6">The sequence shown here is derived from an EMBL/GenBank/DDBJ whole genome shotgun (WGS) entry which is preliminary data.</text>
</comment>
<dbReference type="GO" id="GO:0003700">
    <property type="term" value="F:DNA-binding transcription factor activity"/>
    <property type="evidence" value="ECO:0007669"/>
    <property type="project" value="InterPro"/>
</dbReference>
<dbReference type="InterPro" id="IPR020449">
    <property type="entry name" value="Tscrpt_reg_AraC-type_HTH"/>
</dbReference>
<dbReference type="PANTHER" id="PTHR43280:SF28">
    <property type="entry name" value="HTH-TYPE TRANSCRIPTIONAL ACTIVATOR RHAS"/>
    <property type="match status" value="1"/>
</dbReference>
<organism evidence="6 7">
    <name type="scientific">Mesosutterella multiformis</name>
    <dbReference type="NCBI Taxonomy" id="2259133"/>
    <lineage>
        <taxon>Bacteria</taxon>
        <taxon>Pseudomonadati</taxon>
        <taxon>Pseudomonadota</taxon>
        <taxon>Betaproteobacteria</taxon>
        <taxon>Burkholderiales</taxon>
        <taxon>Sutterellaceae</taxon>
        <taxon>Mesosutterella</taxon>
    </lineage>
</organism>
<keyword evidence="7" id="KW-1185">Reference proteome</keyword>
<feature type="domain" description="HTH araC/xylS-type" evidence="5">
    <location>
        <begin position="191"/>
        <end position="289"/>
    </location>
</feature>
<dbReference type="SUPFAM" id="SSF51182">
    <property type="entry name" value="RmlC-like cupins"/>
    <property type="match status" value="1"/>
</dbReference>
<dbReference type="InterPro" id="IPR011051">
    <property type="entry name" value="RmlC_Cupin_sf"/>
</dbReference>
<evidence type="ECO:0000256" key="4">
    <source>
        <dbReference type="SAM" id="MobiDB-lite"/>
    </source>
</evidence>
<keyword evidence="1" id="KW-0805">Transcription regulation</keyword>
<dbReference type="AlphaFoldDB" id="A0A388SGI5"/>
<protein>
    <recommendedName>
        <fullName evidence="5">HTH araC/xylS-type domain-containing protein</fullName>
    </recommendedName>
</protein>
<keyword evidence="3" id="KW-0804">Transcription</keyword>
<dbReference type="PANTHER" id="PTHR43280">
    <property type="entry name" value="ARAC-FAMILY TRANSCRIPTIONAL REGULATOR"/>
    <property type="match status" value="1"/>
</dbReference>
<proteinExistence type="predicted"/>
<dbReference type="Pfam" id="PF12833">
    <property type="entry name" value="HTH_18"/>
    <property type="match status" value="1"/>
</dbReference>
<dbReference type="Pfam" id="PF07883">
    <property type="entry name" value="Cupin_2"/>
    <property type="match status" value="1"/>
</dbReference>
<reference evidence="6 7" key="1">
    <citation type="journal article" date="2018" name="Int. J. Syst. Evol. Microbiol.">
        <title>Mesosutterella multiformis gen. nov., sp. nov., a member of the family Sutterellaceae and Sutterella megalosphaeroides sp. nov., isolated from human faeces.</title>
        <authorList>
            <person name="Sakamoto M."/>
            <person name="Ikeyama N."/>
            <person name="Kunihiro T."/>
            <person name="Iino T."/>
            <person name="Yuki M."/>
            <person name="Ohkuma M."/>
        </authorList>
    </citation>
    <scope>NUCLEOTIDE SEQUENCE [LARGE SCALE GENOMIC DNA]</scope>
    <source>
        <strain evidence="6 7">4NBBH2</strain>
    </source>
</reference>
<evidence type="ECO:0000256" key="1">
    <source>
        <dbReference type="ARBA" id="ARBA00023015"/>
    </source>
</evidence>